<accession>A0A7R9PQQ7</accession>
<feature type="region of interest" description="Disordered" evidence="1">
    <location>
        <begin position="44"/>
        <end position="67"/>
    </location>
</feature>
<organism evidence="2">
    <name type="scientific">Timema genevievae</name>
    <name type="common">Walking stick</name>
    <dbReference type="NCBI Taxonomy" id="629358"/>
    <lineage>
        <taxon>Eukaryota</taxon>
        <taxon>Metazoa</taxon>
        <taxon>Ecdysozoa</taxon>
        <taxon>Arthropoda</taxon>
        <taxon>Hexapoda</taxon>
        <taxon>Insecta</taxon>
        <taxon>Pterygota</taxon>
        <taxon>Neoptera</taxon>
        <taxon>Polyneoptera</taxon>
        <taxon>Phasmatodea</taxon>
        <taxon>Timematodea</taxon>
        <taxon>Timematoidea</taxon>
        <taxon>Timematidae</taxon>
        <taxon>Timema</taxon>
    </lineage>
</organism>
<evidence type="ECO:0000256" key="1">
    <source>
        <dbReference type="SAM" id="MobiDB-lite"/>
    </source>
</evidence>
<gene>
    <name evidence="2" type="ORF">TGEB3V08_LOCUS10029</name>
</gene>
<evidence type="ECO:0000313" key="2">
    <source>
        <dbReference type="EMBL" id="CAD7606881.1"/>
    </source>
</evidence>
<name>A0A7R9PQQ7_TIMGE</name>
<dbReference type="EMBL" id="OE845190">
    <property type="protein sequence ID" value="CAD7606881.1"/>
    <property type="molecule type" value="Genomic_DNA"/>
</dbReference>
<sequence length="91" mass="9523">MSLISECEGKKGLLGALLAEKIDHTYVVRIVADLVMAAGDTVSTTLPSSTPPATTPHDTAATAPTPRVTGIPTARVYAYYTSEYSKPESPA</sequence>
<dbReference type="AlphaFoldDB" id="A0A7R9PQQ7"/>
<feature type="compositionally biased region" description="Low complexity" evidence="1">
    <location>
        <begin position="55"/>
        <end position="66"/>
    </location>
</feature>
<reference evidence="2" key="1">
    <citation type="submission" date="2020-11" db="EMBL/GenBank/DDBJ databases">
        <authorList>
            <person name="Tran Van P."/>
        </authorList>
    </citation>
    <scope>NUCLEOTIDE SEQUENCE</scope>
</reference>
<protein>
    <submittedName>
        <fullName evidence="2">Uncharacterized protein</fullName>
    </submittedName>
</protein>
<proteinExistence type="predicted"/>